<keyword evidence="1" id="KW-0479">Metal-binding</keyword>
<dbReference type="EMBL" id="KZ772674">
    <property type="protein sequence ID" value="PTQ49784.1"/>
    <property type="molecule type" value="Genomic_DNA"/>
</dbReference>
<evidence type="ECO:0000259" key="6">
    <source>
        <dbReference type="PROSITE" id="PS51044"/>
    </source>
</evidence>
<feature type="compositionally biased region" description="Low complexity" evidence="5">
    <location>
        <begin position="606"/>
        <end position="616"/>
    </location>
</feature>
<dbReference type="GO" id="GO:0008270">
    <property type="term" value="F:zinc ion binding"/>
    <property type="evidence" value="ECO:0007669"/>
    <property type="project" value="UniProtKB-KW"/>
</dbReference>
<feature type="region of interest" description="Disordered" evidence="5">
    <location>
        <begin position="651"/>
        <end position="677"/>
    </location>
</feature>
<feature type="region of interest" description="Disordered" evidence="5">
    <location>
        <begin position="601"/>
        <end position="622"/>
    </location>
</feature>
<name>A0A2R6XUJ0_MARPO</name>
<feature type="compositionally biased region" description="Polar residues" evidence="5">
    <location>
        <begin position="770"/>
        <end position="782"/>
    </location>
</feature>
<feature type="region of interest" description="Disordered" evidence="5">
    <location>
        <begin position="512"/>
        <end position="558"/>
    </location>
</feature>
<dbReference type="InterPro" id="IPR013083">
    <property type="entry name" value="Znf_RING/FYVE/PHD"/>
</dbReference>
<dbReference type="PANTHER" id="PTHR10782:SF4">
    <property type="entry name" value="TONALLI, ISOFORM E"/>
    <property type="match status" value="1"/>
</dbReference>
<dbReference type="AlphaFoldDB" id="A0A2R6XUJ0"/>
<evidence type="ECO:0000256" key="1">
    <source>
        <dbReference type="ARBA" id="ARBA00022723"/>
    </source>
</evidence>
<evidence type="ECO:0000313" key="7">
    <source>
        <dbReference type="EMBL" id="PTQ49784.1"/>
    </source>
</evidence>
<evidence type="ECO:0000313" key="8">
    <source>
        <dbReference type="Proteomes" id="UP000244005"/>
    </source>
</evidence>
<dbReference type="Gramene" id="Mp1g26420.3">
    <property type="protein sequence ID" value="Mp1g26420.3.cds"/>
    <property type="gene ID" value="Mp1g26420"/>
</dbReference>
<dbReference type="PROSITE" id="PS51044">
    <property type="entry name" value="ZF_SP_RING"/>
    <property type="match status" value="1"/>
</dbReference>
<dbReference type="CDD" id="cd16650">
    <property type="entry name" value="SP-RING_PIAS-like"/>
    <property type="match status" value="1"/>
</dbReference>
<evidence type="ECO:0000256" key="2">
    <source>
        <dbReference type="ARBA" id="ARBA00022771"/>
    </source>
</evidence>
<dbReference type="PANTHER" id="PTHR10782">
    <property type="entry name" value="ZINC FINGER MIZ DOMAIN-CONTAINING PROTEIN"/>
    <property type="match status" value="1"/>
</dbReference>
<evidence type="ECO:0000256" key="5">
    <source>
        <dbReference type="SAM" id="MobiDB-lite"/>
    </source>
</evidence>
<organism evidence="7 8">
    <name type="scientific">Marchantia polymorpha</name>
    <name type="common">Common liverwort</name>
    <name type="synonym">Marchantia aquatica</name>
    <dbReference type="NCBI Taxonomy" id="3197"/>
    <lineage>
        <taxon>Eukaryota</taxon>
        <taxon>Viridiplantae</taxon>
        <taxon>Streptophyta</taxon>
        <taxon>Embryophyta</taxon>
        <taxon>Marchantiophyta</taxon>
        <taxon>Marchantiopsida</taxon>
        <taxon>Marchantiidae</taxon>
        <taxon>Marchantiales</taxon>
        <taxon>Marchantiaceae</taxon>
        <taxon>Marchantia</taxon>
    </lineage>
</organism>
<accession>A0A2R6XUJ0</accession>
<feature type="region of interest" description="Disordered" evidence="5">
    <location>
        <begin position="694"/>
        <end position="715"/>
    </location>
</feature>
<proteinExistence type="predicted"/>
<evidence type="ECO:0000256" key="3">
    <source>
        <dbReference type="ARBA" id="ARBA00022833"/>
    </source>
</evidence>
<dbReference type="Proteomes" id="UP000244005">
    <property type="component" value="Unassembled WGS sequence"/>
</dbReference>
<dbReference type="GO" id="GO:0016925">
    <property type="term" value="P:protein sumoylation"/>
    <property type="evidence" value="ECO:0000318"/>
    <property type="project" value="GO_Central"/>
</dbReference>
<reference evidence="7" key="2">
    <citation type="submission" date="2017-12" db="EMBL/GenBank/DDBJ databases">
        <title>WGS assembly of Marchantia polymorpha.</title>
        <authorList>
            <person name="Bowman J.L."/>
            <person name="Kohchi T."/>
            <person name="Yamato K.T."/>
            <person name="Jenkins J."/>
            <person name="Shu S."/>
            <person name="Ishizaki K."/>
            <person name="Yamaoka S."/>
            <person name="Nishihama R."/>
            <person name="Nakamura Y."/>
            <person name="Berger F."/>
            <person name="Adam C."/>
            <person name="Aki S.S."/>
            <person name="Althoff F."/>
            <person name="Araki T."/>
            <person name="Arteaga-Vazquez M.A."/>
            <person name="Balasubrmanian S."/>
            <person name="Bauer D."/>
            <person name="Boehm C.R."/>
            <person name="Briginshaw L."/>
            <person name="Caballero-Perez J."/>
            <person name="Catarino B."/>
            <person name="Chen F."/>
            <person name="Chiyoda S."/>
            <person name="Chovatia M."/>
            <person name="Davies K.M."/>
            <person name="Delmans M."/>
            <person name="Demura T."/>
            <person name="Dierschke T."/>
            <person name="Dolan L."/>
            <person name="Dorantes-Acosta A.E."/>
            <person name="Eklund D.M."/>
            <person name="Florent S.N."/>
            <person name="Flores-Sandoval E."/>
            <person name="Fujiyama A."/>
            <person name="Fukuzawa H."/>
            <person name="Galik B."/>
            <person name="Grimanelli D."/>
            <person name="Grimwood J."/>
            <person name="Grossniklaus U."/>
            <person name="Hamada T."/>
            <person name="Haseloff J."/>
            <person name="Hetherington A.J."/>
            <person name="Higo A."/>
            <person name="Hirakawa Y."/>
            <person name="Hundley H.N."/>
            <person name="Ikeda Y."/>
            <person name="Inoue K."/>
            <person name="Inoue S."/>
            <person name="Ishida S."/>
            <person name="Jia Q."/>
            <person name="Kakita M."/>
            <person name="Kanazawa T."/>
            <person name="Kawai Y."/>
            <person name="Kawashima T."/>
            <person name="Kennedy M."/>
            <person name="Kinose K."/>
            <person name="Kinoshita T."/>
            <person name="Kohara Y."/>
            <person name="Koide E."/>
            <person name="Komatsu K."/>
            <person name="Kopischke S."/>
            <person name="Kubo M."/>
            <person name="Kyozuka J."/>
            <person name="Lagercrantz U."/>
            <person name="Lin S.S."/>
            <person name="Lindquist E."/>
            <person name="Lipzen A.M."/>
            <person name="Lu C."/>
            <person name="Luna E.D."/>
            <person name="Martienssen R.A."/>
            <person name="Minamino N."/>
            <person name="Mizutani M."/>
            <person name="Mizutani M."/>
            <person name="Mochizuki N."/>
            <person name="Monte I."/>
            <person name="Mosher R."/>
            <person name="Nagasaki H."/>
            <person name="Nakagami H."/>
            <person name="Naramoto S."/>
            <person name="Nishitani K."/>
            <person name="Ohtani M."/>
            <person name="Okamoto T."/>
            <person name="Okumura M."/>
            <person name="Phillips J."/>
            <person name="Pollak B."/>
            <person name="Reinders A."/>
            <person name="Roevekamp M."/>
            <person name="Sano R."/>
            <person name="Sawa S."/>
            <person name="Schmid M.W."/>
            <person name="Shirakawa M."/>
            <person name="Solano R."/>
            <person name="Spunde A."/>
            <person name="Suetsugu N."/>
            <person name="Sugano S."/>
            <person name="Sugiyama A."/>
            <person name="Sun R."/>
            <person name="Suzuki Y."/>
            <person name="Takenaka M."/>
            <person name="Takezawa D."/>
            <person name="Tomogane H."/>
            <person name="Tsuzuki M."/>
            <person name="Ueda T."/>
            <person name="Umeda M."/>
            <person name="Ward J.M."/>
            <person name="Watanabe Y."/>
            <person name="Yazaki K."/>
            <person name="Yokoyama R."/>
            <person name="Yoshitake Y."/>
            <person name="Yotsui I."/>
            <person name="Zachgo S."/>
            <person name="Schmutz J."/>
        </authorList>
    </citation>
    <scope>NUCLEOTIDE SEQUENCE [LARGE SCALE GENOMIC DNA]</scope>
    <source>
        <strain evidence="7">Tak-1</strain>
    </source>
</reference>
<evidence type="ECO:0000256" key="4">
    <source>
        <dbReference type="PROSITE-ProRule" id="PRU00452"/>
    </source>
</evidence>
<dbReference type="Gene3D" id="3.30.40.10">
    <property type="entry name" value="Zinc/RING finger domain, C3HC4 (zinc finger)"/>
    <property type="match status" value="1"/>
</dbReference>
<feature type="region of interest" description="Disordered" evidence="5">
    <location>
        <begin position="745"/>
        <end position="782"/>
    </location>
</feature>
<feature type="domain" description="SP-RING-type" evidence="6">
    <location>
        <begin position="290"/>
        <end position="371"/>
    </location>
</feature>
<feature type="compositionally biased region" description="Polar residues" evidence="5">
    <location>
        <begin position="524"/>
        <end position="533"/>
    </location>
</feature>
<sequence>MAHAAKMSALVEILQQRLQEGVDRVRPFERKDLINQLLQVSRAVDHSVASNQRPNTTYKILDICKLIMKLKEDDQIKPSMMVFLLSIKGACRAGWFRPVEAEEFLSMYDQLLKYFQLDGDCSRQLTGSAVTDEENSIAVNLINTICQRYCPRVKMVSVILSFTTKQEYESRGCDFIVTQLAAKTKLSLFVIQVENTETSSCLVTPNSLSFVLNGRGVDRRSSLHNSPETGPQMPSDVTHLLRLGNNFIQVVGECPGKYLVAIGTTTITSFTASSIELKDYVVPSPAGDGTDDEVVEAGSRVSLRCPISHKRIKTPVKGELCRHHQCFDFDSYVEINEVRPVWRCPYCNSNLNCLQLRLDKKMSQILKDVDEKYFEVFVNQDGSWVPGQLSDDLKEATARCTTASAGGADAPMLDVSFIDLTEDEEMNEPGLCVENISSPRVQPVVSAGNLTSSIAEGPEDRKPDIGGLFATSLSPSPAVSNVSTRERLDTSAGYAVLNDSSYQTGLAINHSRGTRESGAGVRHMQNSAPTTHMWSGGNGSVYASSSPSTVQQPGNRASSLDRQAYVSAAGGQALPLTNQALGQRARIGSLSQSAMSGVPAHGGFITSTSQTQSSLPPTAPLGSEQVFQHDVLYQQQSQDLFRQMQLNSNAFRAPGDMDASQRNQRRGPRNTGIGLHHNSVQNDQHLAREVQMQQFGSASPSLAEQSQHNQTYSHLGHSHNISRQDYWQAPRLTQQQLLQLQVHLNHPNSRPSPGGRSQPFISPPAVPIGGSQQVSNSRSSPRVLNAATVHSSTATVAAASNTTGVAPPQVANWRPAGRMRGSVSGGFLAGNRSGVNSVAPQPGTGSRTRVSGAPMISSLPFSNTANLAPPNLNSANLSPYPLPLPTVPSVESVRATTYGASRLPSEEFSVSDPFFNAGGPMTSSETLQDVVWHPTIGPDLVDGGGTPEVDRWLDEAMFNQVSSQGL</sequence>
<dbReference type="GO" id="GO:0000785">
    <property type="term" value="C:chromatin"/>
    <property type="evidence" value="ECO:0000318"/>
    <property type="project" value="GO_Central"/>
</dbReference>
<reference evidence="8" key="1">
    <citation type="journal article" date="2017" name="Cell">
        <title>Insights into land plant evolution garnered from the Marchantia polymorpha genome.</title>
        <authorList>
            <person name="Bowman J.L."/>
            <person name="Kohchi T."/>
            <person name="Yamato K.T."/>
            <person name="Jenkins J."/>
            <person name="Shu S."/>
            <person name="Ishizaki K."/>
            <person name="Yamaoka S."/>
            <person name="Nishihama R."/>
            <person name="Nakamura Y."/>
            <person name="Berger F."/>
            <person name="Adam C."/>
            <person name="Aki S.S."/>
            <person name="Althoff F."/>
            <person name="Araki T."/>
            <person name="Arteaga-Vazquez M.A."/>
            <person name="Balasubrmanian S."/>
            <person name="Barry K."/>
            <person name="Bauer D."/>
            <person name="Boehm C.R."/>
            <person name="Briginshaw L."/>
            <person name="Caballero-Perez J."/>
            <person name="Catarino B."/>
            <person name="Chen F."/>
            <person name="Chiyoda S."/>
            <person name="Chovatia M."/>
            <person name="Davies K.M."/>
            <person name="Delmans M."/>
            <person name="Demura T."/>
            <person name="Dierschke T."/>
            <person name="Dolan L."/>
            <person name="Dorantes-Acosta A.E."/>
            <person name="Eklund D.M."/>
            <person name="Florent S.N."/>
            <person name="Flores-Sandoval E."/>
            <person name="Fujiyama A."/>
            <person name="Fukuzawa H."/>
            <person name="Galik B."/>
            <person name="Grimanelli D."/>
            <person name="Grimwood J."/>
            <person name="Grossniklaus U."/>
            <person name="Hamada T."/>
            <person name="Haseloff J."/>
            <person name="Hetherington A.J."/>
            <person name="Higo A."/>
            <person name="Hirakawa Y."/>
            <person name="Hundley H.N."/>
            <person name="Ikeda Y."/>
            <person name="Inoue K."/>
            <person name="Inoue S.I."/>
            <person name="Ishida S."/>
            <person name="Jia Q."/>
            <person name="Kakita M."/>
            <person name="Kanazawa T."/>
            <person name="Kawai Y."/>
            <person name="Kawashima T."/>
            <person name="Kennedy M."/>
            <person name="Kinose K."/>
            <person name="Kinoshita T."/>
            <person name="Kohara Y."/>
            <person name="Koide E."/>
            <person name="Komatsu K."/>
            <person name="Kopischke S."/>
            <person name="Kubo M."/>
            <person name="Kyozuka J."/>
            <person name="Lagercrantz U."/>
            <person name="Lin S.S."/>
            <person name="Lindquist E."/>
            <person name="Lipzen A.M."/>
            <person name="Lu C.W."/>
            <person name="De Luna E."/>
            <person name="Martienssen R.A."/>
            <person name="Minamino N."/>
            <person name="Mizutani M."/>
            <person name="Mizutani M."/>
            <person name="Mochizuki N."/>
            <person name="Monte I."/>
            <person name="Mosher R."/>
            <person name="Nagasaki H."/>
            <person name="Nakagami H."/>
            <person name="Naramoto S."/>
            <person name="Nishitani K."/>
            <person name="Ohtani M."/>
            <person name="Okamoto T."/>
            <person name="Okumura M."/>
            <person name="Phillips J."/>
            <person name="Pollak B."/>
            <person name="Reinders A."/>
            <person name="Rovekamp M."/>
            <person name="Sano R."/>
            <person name="Sawa S."/>
            <person name="Schmid M.W."/>
            <person name="Shirakawa M."/>
            <person name="Solano R."/>
            <person name="Spunde A."/>
            <person name="Suetsugu N."/>
            <person name="Sugano S."/>
            <person name="Sugiyama A."/>
            <person name="Sun R."/>
            <person name="Suzuki Y."/>
            <person name="Takenaka M."/>
            <person name="Takezawa D."/>
            <person name="Tomogane H."/>
            <person name="Tsuzuki M."/>
            <person name="Ueda T."/>
            <person name="Umeda M."/>
            <person name="Ward J.M."/>
            <person name="Watanabe Y."/>
            <person name="Yazaki K."/>
            <person name="Yokoyama R."/>
            <person name="Yoshitake Y."/>
            <person name="Yotsui I."/>
            <person name="Zachgo S."/>
            <person name="Schmutz J."/>
        </authorList>
    </citation>
    <scope>NUCLEOTIDE SEQUENCE [LARGE SCALE GENOMIC DNA]</scope>
    <source>
        <strain evidence="8">Tak-1</strain>
    </source>
</reference>
<keyword evidence="3" id="KW-0862">Zinc</keyword>
<dbReference type="EMBL" id="KZ772674">
    <property type="protein sequence ID" value="PTQ49782.1"/>
    <property type="molecule type" value="Genomic_DNA"/>
</dbReference>
<dbReference type="OrthoDB" id="10263264at2759"/>
<dbReference type="Gramene" id="Mp1g26420.1">
    <property type="protein sequence ID" value="Mp1g26420.1.cds"/>
    <property type="gene ID" value="Mp1g26420"/>
</dbReference>
<feature type="compositionally biased region" description="Polar residues" evidence="5">
    <location>
        <begin position="541"/>
        <end position="558"/>
    </location>
</feature>
<protein>
    <recommendedName>
        <fullName evidence="6">SP-RING-type domain-containing protein</fullName>
    </recommendedName>
</protein>
<dbReference type="GO" id="GO:0061665">
    <property type="term" value="F:SUMO ligase activity"/>
    <property type="evidence" value="ECO:0000318"/>
    <property type="project" value="GO_Central"/>
</dbReference>
<keyword evidence="2 4" id="KW-0863">Zinc-finger</keyword>
<keyword evidence="8" id="KW-1185">Reference proteome</keyword>
<dbReference type="InterPro" id="IPR004181">
    <property type="entry name" value="Znf_MIZ"/>
</dbReference>
<dbReference type="Pfam" id="PF02891">
    <property type="entry name" value="zf-MIZ"/>
    <property type="match status" value="1"/>
</dbReference>
<gene>
    <name evidence="7" type="ORF">MARPO_0002s0236</name>
</gene>